<dbReference type="Proteomes" id="UP000003560">
    <property type="component" value="Unassembled WGS sequence"/>
</dbReference>
<gene>
    <name evidence="1" type="ORF">COLSTE_01183</name>
</gene>
<organism evidence="1 2">
    <name type="scientific">Collinsella stercoris DSM 13279</name>
    <dbReference type="NCBI Taxonomy" id="445975"/>
    <lineage>
        <taxon>Bacteria</taxon>
        <taxon>Bacillati</taxon>
        <taxon>Actinomycetota</taxon>
        <taxon>Coriobacteriia</taxon>
        <taxon>Coriobacteriales</taxon>
        <taxon>Coriobacteriaceae</taxon>
        <taxon>Collinsella</taxon>
    </lineage>
</organism>
<evidence type="ECO:0008006" key="3">
    <source>
        <dbReference type="Google" id="ProtNLM"/>
    </source>
</evidence>
<dbReference type="RefSeq" id="WP_006720836.1">
    <property type="nucleotide sequence ID" value="NZ_CP085935.1"/>
</dbReference>
<proteinExistence type="predicted"/>
<sequence>MNRDMVANINARVAPNDDLYILGDYSFKMTAEAAAALRASINCRKVHLVQGNHDKDWTQRAVADTFIVEPPIVKLNVHGQKLILSHFPLMDWPSMSHGSWYLHGHIHSCGTVYNELNRKQGLMRYDVGVDANNYLPVSLDEIRVWFADVEYCGRARWWDWVNGTYGLQVAAACEQVREVMREPQGGYQTAQESAEAARVRSTRLRGLKL</sequence>
<name>B6GAT3_9ACTN</name>
<keyword evidence="2" id="KW-1185">Reference proteome</keyword>
<dbReference type="GeneID" id="98001871"/>
<evidence type="ECO:0000313" key="1">
    <source>
        <dbReference type="EMBL" id="EEA90609.1"/>
    </source>
</evidence>
<comment type="caution">
    <text evidence="1">The sequence shown here is derived from an EMBL/GenBank/DDBJ whole genome shotgun (WGS) entry which is preliminary data.</text>
</comment>
<dbReference type="HOGENOM" id="CLU_092313_0_0_11"/>
<dbReference type="Gene3D" id="3.60.21.10">
    <property type="match status" value="1"/>
</dbReference>
<dbReference type="SUPFAM" id="SSF56300">
    <property type="entry name" value="Metallo-dependent phosphatases"/>
    <property type="match status" value="1"/>
</dbReference>
<reference evidence="1 2" key="1">
    <citation type="submission" date="2008-10" db="EMBL/GenBank/DDBJ databases">
        <title>Draft genome sequence of Collinsella stercoris (DSM 13279).</title>
        <authorList>
            <person name="Sudarsanam P."/>
            <person name="Ley R."/>
            <person name="Guruge J."/>
            <person name="Turnbaugh P.J."/>
            <person name="Mahowald M."/>
            <person name="Liep D."/>
            <person name="Gordon J."/>
        </authorList>
    </citation>
    <scope>NUCLEOTIDE SEQUENCE [LARGE SCALE GENOMIC DNA]</scope>
    <source>
        <strain evidence="1 2">DSM 13279</strain>
    </source>
</reference>
<dbReference type="InterPro" id="IPR029052">
    <property type="entry name" value="Metallo-depent_PP-like"/>
</dbReference>
<dbReference type="EMBL" id="ABXJ01000068">
    <property type="protein sequence ID" value="EEA90609.1"/>
    <property type="molecule type" value="Genomic_DNA"/>
</dbReference>
<accession>B6GAT3</accession>
<protein>
    <recommendedName>
        <fullName evidence="3">Calcineurin-like phosphoesterase domain-containing protein</fullName>
    </recommendedName>
</protein>
<evidence type="ECO:0000313" key="2">
    <source>
        <dbReference type="Proteomes" id="UP000003560"/>
    </source>
</evidence>
<dbReference type="STRING" id="445975.COLSTE_01183"/>
<dbReference type="AlphaFoldDB" id="B6GAT3"/>
<dbReference type="eggNOG" id="COG4186">
    <property type="taxonomic scope" value="Bacteria"/>
</dbReference>
<reference evidence="1 2" key="2">
    <citation type="submission" date="2008-10" db="EMBL/GenBank/DDBJ databases">
        <authorList>
            <person name="Fulton L."/>
            <person name="Clifton S."/>
            <person name="Fulton B."/>
            <person name="Xu J."/>
            <person name="Minx P."/>
            <person name="Pepin K.H."/>
            <person name="Johnson M."/>
            <person name="Thiruvilangam P."/>
            <person name="Bhonagiri V."/>
            <person name="Nash W.E."/>
            <person name="Mardis E.R."/>
            <person name="Wilson R.K."/>
        </authorList>
    </citation>
    <scope>NUCLEOTIDE SEQUENCE [LARGE SCALE GENOMIC DNA]</scope>
    <source>
        <strain evidence="1 2">DSM 13279</strain>
    </source>
</reference>